<proteinExistence type="predicted"/>
<comment type="caution">
    <text evidence="2">The sequence shown here is derived from an EMBL/GenBank/DDBJ whole genome shotgun (WGS) entry which is preliminary data.</text>
</comment>
<dbReference type="Proteomes" id="UP000765509">
    <property type="component" value="Unassembled WGS sequence"/>
</dbReference>
<protein>
    <recommendedName>
        <fullName evidence="1">Reverse transcriptase Ty1/copia-type domain-containing protein</fullName>
    </recommendedName>
</protein>
<sequence>MHLLKFWDVVDRHEDYKLVGATWVFKIKRNERNEPIEHKAWLCAQGFTQSMGIDFSKTYAPTGRLNSLRTLVAFACVNKLQFHQIDIKSAFLNAQLKETVYLAVPQGLQLNKQRFFLRLNKAIYGLRQAPLAWYERLKNWLESVKFSVCTLDPCVFYRAGSTPVWLYIHVDDIGIFSKNTAFFKAEIEKEFNIKDIGEADLMLGIKIRHMEDSISLDQQHFTEVLLEQYGMDTCKAVTTLLTPNEHLCPATDNEIAAFKDLKVNYRSAIGSINYPSMATRPDLSFPVSTLSQYLEWPGIKHWRAFLHVLKYLRGTSSVGLWYPIDKGNKVTAYSDADWGNCKITRQSTTEAEYKAVCDLTSELLWFKQWCEEAKLVTFNEPIRIYEDNRSCIKTANGDCNLNNKRMKHVDIQLHFIKEAIQNNLIQLLYTPTTHMLADFLTKSVNKITLDNSLHELNLLRLGVRGDVEILTQKGLVLSRTPSSNNIPIETRISINADTVQQ</sequence>
<dbReference type="SUPFAM" id="SSF56672">
    <property type="entry name" value="DNA/RNA polymerases"/>
    <property type="match status" value="1"/>
</dbReference>
<dbReference type="CDD" id="cd09272">
    <property type="entry name" value="RNase_HI_RT_Ty1"/>
    <property type="match status" value="1"/>
</dbReference>
<accession>A0A9Q3DKR4</accession>
<name>A0A9Q3DKR4_9BASI</name>
<evidence type="ECO:0000313" key="2">
    <source>
        <dbReference type="EMBL" id="MBW0502775.1"/>
    </source>
</evidence>
<organism evidence="2 3">
    <name type="scientific">Austropuccinia psidii MF-1</name>
    <dbReference type="NCBI Taxonomy" id="1389203"/>
    <lineage>
        <taxon>Eukaryota</taxon>
        <taxon>Fungi</taxon>
        <taxon>Dikarya</taxon>
        <taxon>Basidiomycota</taxon>
        <taxon>Pucciniomycotina</taxon>
        <taxon>Pucciniomycetes</taxon>
        <taxon>Pucciniales</taxon>
        <taxon>Sphaerophragmiaceae</taxon>
        <taxon>Austropuccinia</taxon>
    </lineage>
</organism>
<dbReference type="EMBL" id="AVOT02017006">
    <property type="protein sequence ID" value="MBW0502775.1"/>
    <property type="molecule type" value="Genomic_DNA"/>
</dbReference>
<dbReference type="OrthoDB" id="8055617at2759"/>
<dbReference type="PANTHER" id="PTHR11439">
    <property type="entry name" value="GAG-POL-RELATED RETROTRANSPOSON"/>
    <property type="match status" value="1"/>
</dbReference>
<dbReference type="AlphaFoldDB" id="A0A9Q3DKR4"/>
<dbReference type="InterPro" id="IPR043502">
    <property type="entry name" value="DNA/RNA_pol_sf"/>
</dbReference>
<gene>
    <name evidence="2" type="ORF">O181_042490</name>
</gene>
<reference evidence="2" key="1">
    <citation type="submission" date="2021-03" db="EMBL/GenBank/DDBJ databases">
        <title>Draft genome sequence of rust myrtle Austropuccinia psidii MF-1, a brazilian biotype.</title>
        <authorList>
            <person name="Quecine M.C."/>
            <person name="Pachon D.M.R."/>
            <person name="Bonatelli M.L."/>
            <person name="Correr F.H."/>
            <person name="Franceschini L.M."/>
            <person name="Leite T.F."/>
            <person name="Margarido G.R.A."/>
            <person name="Almeida C.A."/>
            <person name="Ferrarezi J.A."/>
            <person name="Labate C.A."/>
        </authorList>
    </citation>
    <scope>NUCLEOTIDE SEQUENCE</scope>
    <source>
        <strain evidence="2">MF-1</strain>
    </source>
</reference>
<dbReference type="PANTHER" id="PTHR11439:SF483">
    <property type="entry name" value="PEPTIDE SYNTHASE GLIP-LIKE, PUTATIVE (AFU_ORTHOLOGUE AFUA_3G12920)-RELATED"/>
    <property type="match status" value="1"/>
</dbReference>
<keyword evidence="3" id="KW-1185">Reference proteome</keyword>
<feature type="domain" description="Reverse transcriptase Ty1/copia-type" evidence="1">
    <location>
        <begin position="5"/>
        <end position="239"/>
    </location>
</feature>
<evidence type="ECO:0000313" key="3">
    <source>
        <dbReference type="Proteomes" id="UP000765509"/>
    </source>
</evidence>
<dbReference type="Pfam" id="PF07727">
    <property type="entry name" value="RVT_2"/>
    <property type="match status" value="1"/>
</dbReference>
<dbReference type="InterPro" id="IPR013103">
    <property type="entry name" value="RVT_2"/>
</dbReference>
<evidence type="ECO:0000259" key="1">
    <source>
        <dbReference type="Pfam" id="PF07727"/>
    </source>
</evidence>